<reference evidence="4" key="1">
    <citation type="submission" date="2017-10" db="EMBL/GenBank/DDBJ databases">
        <title>Rapid genome shrinkage in a self-fertile nematode reveals novel sperm competition proteins.</title>
        <authorList>
            <person name="Yin D."/>
            <person name="Schwarz E.M."/>
            <person name="Thomas C.G."/>
            <person name="Felde R.L."/>
            <person name="Korf I.F."/>
            <person name="Cutter A.D."/>
            <person name="Schartner C.M."/>
            <person name="Ralston E.J."/>
            <person name="Meyer B.J."/>
            <person name="Haag E.S."/>
        </authorList>
    </citation>
    <scope>NUCLEOTIDE SEQUENCE [LARGE SCALE GENOMIC DNA]</scope>
    <source>
        <strain evidence="4">JU1422</strain>
    </source>
</reference>
<evidence type="ECO:0000256" key="1">
    <source>
        <dbReference type="SAM" id="Phobius"/>
    </source>
</evidence>
<keyword evidence="4" id="KW-1185">Reference proteome</keyword>
<dbReference type="EMBL" id="PDUG01000004">
    <property type="protein sequence ID" value="PIC31256.1"/>
    <property type="molecule type" value="Genomic_DNA"/>
</dbReference>
<evidence type="ECO:0000256" key="2">
    <source>
        <dbReference type="SAM" id="SignalP"/>
    </source>
</evidence>
<dbReference type="Gene3D" id="3.40.33.10">
    <property type="entry name" value="CAP"/>
    <property type="match status" value="1"/>
</dbReference>
<proteinExistence type="predicted"/>
<sequence>MVFKSGMTWLCLLLMIFTTCNSLSQKFEEYRKANNKDTSKKMFKLAAEEAAILDEINTIRQVVASGFCNNILEKIVTIMWDGAKAVFQDLYNQALEVFDIIGSGLIAVGDQIEGWGKALISSEGTLDEVGNSMKDAAVDVGKKASNAINDAGKKVGDFFGIGRRKKRFIRIPGMDYFDKPENTFGPATNMNMMTYNRRLAQLAMTLENAKQNRTVMYEGKLYRVTKYGTIATYVVSKFGGATIVGLFKIVRIGYLACKMWFTKTKVPLANDASAYDTTLEMLFADRSEVGCFFTFPDSFCVVGPIEPGKEYLYESGTKCSSCKHGCVPGKQQDSYLKDLSNSLCNPPPSYFYAMREKYKDHLRKKIEKFEIVEGFDGKPPPIGHNFMLDSVNTFNALTFIFAFQTLFILLK</sequence>
<gene>
    <name evidence="3" type="primary">Cnig_chr_IV.g12015</name>
    <name evidence="3" type="ORF">B9Z55_012015</name>
</gene>
<keyword evidence="1" id="KW-0812">Transmembrane</keyword>
<keyword evidence="1" id="KW-0472">Membrane</keyword>
<dbReference type="OrthoDB" id="5865298at2759"/>
<evidence type="ECO:0000313" key="3">
    <source>
        <dbReference type="EMBL" id="PIC31256.1"/>
    </source>
</evidence>
<name>A0A2G5TWD7_9PELO</name>
<organism evidence="3 4">
    <name type="scientific">Caenorhabditis nigoni</name>
    <dbReference type="NCBI Taxonomy" id="1611254"/>
    <lineage>
        <taxon>Eukaryota</taxon>
        <taxon>Metazoa</taxon>
        <taxon>Ecdysozoa</taxon>
        <taxon>Nematoda</taxon>
        <taxon>Chromadorea</taxon>
        <taxon>Rhabditida</taxon>
        <taxon>Rhabditina</taxon>
        <taxon>Rhabditomorpha</taxon>
        <taxon>Rhabditoidea</taxon>
        <taxon>Rhabditidae</taxon>
        <taxon>Peloderinae</taxon>
        <taxon>Caenorhabditis</taxon>
    </lineage>
</organism>
<keyword evidence="1" id="KW-1133">Transmembrane helix</keyword>
<feature type="transmembrane region" description="Helical" evidence="1">
    <location>
        <begin position="393"/>
        <end position="410"/>
    </location>
</feature>
<feature type="chain" id="PRO_5013687255" evidence="2">
    <location>
        <begin position="23"/>
        <end position="411"/>
    </location>
</feature>
<dbReference type="SUPFAM" id="SSF55797">
    <property type="entry name" value="PR-1-like"/>
    <property type="match status" value="1"/>
</dbReference>
<keyword evidence="2" id="KW-0732">Signal</keyword>
<accession>A0A2G5TWD7</accession>
<dbReference type="Proteomes" id="UP000230233">
    <property type="component" value="Chromosome IV"/>
</dbReference>
<comment type="caution">
    <text evidence="3">The sequence shown here is derived from an EMBL/GenBank/DDBJ whole genome shotgun (WGS) entry which is preliminary data.</text>
</comment>
<dbReference type="InterPro" id="IPR035940">
    <property type="entry name" value="CAP_sf"/>
</dbReference>
<evidence type="ECO:0000313" key="4">
    <source>
        <dbReference type="Proteomes" id="UP000230233"/>
    </source>
</evidence>
<dbReference type="AlphaFoldDB" id="A0A2G5TWD7"/>
<protein>
    <submittedName>
        <fullName evidence="3">Uncharacterized protein</fullName>
    </submittedName>
</protein>
<feature type="signal peptide" evidence="2">
    <location>
        <begin position="1"/>
        <end position="22"/>
    </location>
</feature>